<reference evidence="5 6" key="1">
    <citation type="journal article" date="2011" name="EMBO J.">
        <title>Structural diversity of bacterial flagellar motors.</title>
        <authorList>
            <person name="Chen S."/>
            <person name="Beeby M."/>
            <person name="Murphy G.E."/>
            <person name="Leadbetter J.R."/>
            <person name="Hendrixson D.R."/>
            <person name="Briegel A."/>
            <person name="Li Z."/>
            <person name="Shi J."/>
            <person name="Tocheva E.I."/>
            <person name="Muller A."/>
            <person name="Dobro M.J."/>
            <person name="Jensen G.J."/>
        </authorList>
    </citation>
    <scope>NUCLEOTIDE SEQUENCE [LARGE SCALE GENOMIC DNA]</scope>
    <source>
        <strain evidence="5 6">DSM 6540</strain>
    </source>
</reference>
<evidence type="ECO:0000256" key="1">
    <source>
        <dbReference type="ARBA" id="ARBA00009497"/>
    </source>
</evidence>
<dbReference type="Proteomes" id="UP000003240">
    <property type="component" value="Unassembled WGS sequence"/>
</dbReference>
<dbReference type="eggNOG" id="COG0783">
    <property type="taxonomic scope" value="Bacteria"/>
</dbReference>
<dbReference type="OrthoDB" id="9797023at2"/>
<dbReference type="PROSITE" id="PS00819">
    <property type="entry name" value="DPS_2"/>
    <property type="match status" value="1"/>
</dbReference>
<feature type="coiled-coil region" evidence="3">
    <location>
        <begin position="99"/>
        <end position="126"/>
    </location>
</feature>
<accession>F7NF04</accession>
<dbReference type="RefSeq" id="WP_004092722.1">
    <property type="nucleotide sequence ID" value="NZ_AFGF01000017.1"/>
</dbReference>
<dbReference type="InterPro" id="IPR012347">
    <property type="entry name" value="Ferritin-like"/>
</dbReference>
<sequence length="148" mass="16301">MSNTAVGQSLDKYLANLHILYAKTHNYHWNVEGKQFFTVHAKLEEIYEHIADEIDAIAERILIIGQRPSSSLAAYLKLATLKEADAASVGGEAVVKNLLSDIQALIADLKKDIKAAQDAGDEVTADLLIDSLGYYEKTAWMFGAYLKS</sequence>
<gene>
    <name evidence="5" type="ORF">ALO_03106</name>
</gene>
<dbReference type="Pfam" id="PF00210">
    <property type="entry name" value="Ferritin"/>
    <property type="match status" value="1"/>
</dbReference>
<dbReference type="GO" id="GO:0008199">
    <property type="term" value="F:ferric iron binding"/>
    <property type="evidence" value="ECO:0007669"/>
    <property type="project" value="InterPro"/>
</dbReference>
<dbReference type="InterPro" id="IPR009078">
    <property type="entry name" value="Ferritin-like_SF"/>
</dbReference>
<evidence type="ECO:0000259" key="4">
    <source>
        <dbReference type="Pfam" id="PF00210"/>
    </source>
</evidence>
<proteinExistence type="inferred from homology"/>
<dbReference type="PRINTS" id="PR01346">
    <property type="entry name" value="HELNAPAPROT"/>
</dbReference>
<keyword evidence="6" id="KW-1185">Reference proteome</keyword>
<keyword evidence="3" id="KW-0175">Coiled coil</keyword>
<dbReference type="AlphaFoldDB" id="F7NF04"/>
<dbReference type="PANTHER" id="PTHR42932:SF1">
    <property type="entry name" value="GENERAL STRESS PROTEIN 20U"/>
    <property type="match status" value="1"/>
</dbReference>
<name>F7NF04_9FIRM</name>
<dbReference type="InterPro" id="IPR008331">
    <property type="entry name" value="Ferritin_DPS_dom"/>
</dbReference>
<evidence type="ECO:0000256" key="2">
    <source>
        <dbReference type="RuleBase" id="RU003875"/>
    </source>
</evidence>
<organism evidence="5 6">
    <name type="scientific">Acetonema longum DSM 6540</name>
    <dbReference type="NCBI Taxonomy" id="1009370"/>
    <lineage>
        <taxon>Bacteria</taxon>
        <taxon>Bacillati</taxon>
        <taxon>Bacillota</taxon>
        <taxon>Negativicutes</taxon>
        <taxon>Acetonemataceae</taxon>
        <taxon>Acetonema</taxon>
    </lineage>
</organism>
<dbReference type="SUPFAM" id="SSF47240">
    <property type="entry name" value="Ferritin-like"/>
    <property type="match status" value="1"/>
</dbReference>
<dbReference type="EMBL" id="AFGF01000017">
    <property type="protein sequence ID" value="EGO65565.1"/>
    <property type="molecule type" value="Genomic_DNA"/>
</dbReference>
<comment type="caution">
    <text evidence="5">The sequence shown here is derived from an EMBL/GenBank/DDBJ whole genome shotgun (WGS) entry which is preliminary data.</text>
</comment>
<dbReference type="PANTHER" id="PTHR42932">
    <property type="entry name" value="GENERAL STRESS PROTEIN 20U"/>
    <property type="match status" value="1"/>
</dbReference>
<evidence type="ECO:0000313" key="5">
    <source>
        <dbReference type="EMBL" id="EGO65565.1"/>
    </source>
</evidence>
<dbReference type="PIRSF" id="PIRSF005900">
    <property type="entry name" value="Dps"/>
    <property type="match status" value="1"/>
</dbReference>
<comment type="similarity">
    <text evidence="1 2">Belongs to the Dps family.</text>
</comment>
<dbReference type="PROSITE" id="PS00818">
    <property type="entry name" value="DPS_1"/>
    <property type="match status" value="1"/>
</dbReference>
<evidence type="ECO:0000256" key="3">
    <source>
        <dbReference type="SAM" id="Coils"/>
    </source>
</evidence>
<feature type="domain" description="Ferritin/DPS" evidence="4">
    <location>
        <begin position="9"/>
        <end position="147"/>
    </location>
</feature>
<dbReference type="STRING" id="1009370.ALO_03106"/>
<dbReference type="InterPro" id="IPR002177">
    <property type="entry name" value="DPS_DNA-bd"/>
</dbReference>
<dbReference type="GO" id="GO:0016722">
    <property type="term" value="F:oxidoreductase activity, acting on metal ions"/>
    <property type="evidence" value="ECO:0007669"/>
    <property type="project" value="InterPro"/>
</dbReference>
<dbReference type="InterPro" id="IPR023188">
    <property type="entry name" value="DPS_DNA-bd_CS"/>
</dbReference>
<dbReference type="Gene3D" id="1.20.1260.10">
    <property type="match status" value="1"/>
</dbReference>
<evidence type="ECO:0000313" key="6">
    <source>
        <dbReference type="Proteomes" id="UP000003240"/>
    </source>
</evidence>
<dbReference type="CDD" id="cd01043">
    <property type="entry name" value="DPS"/>
    <property type="match status" value="1"/>
</dbReference>
<protein>
    <submittedName>
        <fullName evidence="5">DNA protection during starvation protein</fullName>
    </submittedName>
</protein>